<sequence length="188" mass="21011">MLGIRQVHIADSIHDHAVHHLRHVPVPAAVARLHVENGDFETLCGNRGEGGVGIPQHQERIRPLARHHGIAFGDDVAHRLAEILPHTIEVIIRRAEPEIVKEDLIERIVVILPRVHQNMIKIAIRAGNHRREADDLRPGAEYGHEFEFGHSVFSTSETMVSGRAGSKHSSDHMTVTISVLPVFSMLWV</sequence>
<reference evidence="1" key="1">
    <citation type="submission" date="2019-08" db="EMBL/GenBank/DDBJ databases">
        <authorList>
            <person name="Kucharzyk K."/>
            <person name="Murdoch R.W."/>
            <person name="Higgins S."/>
            <person name="Loffler F."/>
        </authorList>
    </citation>
    <scope>NUCLEOTIDE SEQUENCE</scope>
</reference>
<accession>A0A645DCD5</accession>
<dbReference type="EMBL" id="VSSQ01034664">
    <property type="protein sequence ID" value="MPM86678.1"/>
    <property type="molecule type" value="Genomic_DNA"/>
</dbReference>
<name>A0A645DCD5_9ZZZZ</name>
<dbReference type="AlphaFoldDB" id="A0A645DCD5"/>
<organism evidence="1">
    <name type="scientific">bioreactor metagenome</name>
    <dbReference type="NCBI Taxonomy" id="1076179"/>
    <lineage>
        <taxon>unclassified sequences</taxon>
        <taxon>metagenomes</taxon>
        <taxon>ecological metagenomes</taxon>
    </lineage>
</organism>
<proteinExistence type="predicted"/>
<comment type="caution">
    <text evidence="1">The sequence shown here is derived from an EMBL/GenBank/DDBJ whole genome shotgun (WGS) entry which is preliminary data.</text>
</comment>
<protein>
    <submittedName>
        <fullName evidence="1">Uncharacterized protein</fullName>
    </submittedName>
</protein>
<gene>
    <name evidence="1" type="ORF">SDC9_133769</name>
</gene>
<evidence type="ECO:0000313" key="1">
    <source>
        <dbReference type="EMBL" id="MPM86678.1"/>
    </source>
</evidence>